<dbReference type="EMBL" id="JBDIVE010000016">
    <property type="protein sequence ID" value="MEN3070599.1"/>
    <property type="molecule type" value="Genomic_DNA"/>
</dbReference>
<reference evidence="2 3" key="1">
    <citation type="journal article" date="2018" name="Int. J. Syst. Evol. Microbiol.">
        <title>Uliginosibacterium sediminicola sp. nov., isolated from freshwater sediment.</title>
        <authorList>
            <person name="Hwang W.M."/>
            <person name="Kim S.M."/>
            <person name="Kang K."/>
            <person name="Ahn T.Y."/>
        </authorList>
    </citation>
    <scope>NUCLEOTIDE SEQUENCE [LARGE SCALE GENOMIC DNA]</scope>
    <source>
        <strain evidence="2 3">M1-21</strain>
    </source>
</reference>
<dbReference type="Proteomes" id="UP001410394">
    <property type="component" value="Unassembled WGS sequence"/>
</dbReference>
<dbReference type="RefSeq" id="WP_345921378.1">
    <property type="nucleotide sequence ID" value="NZ_JBDIVE010000016.1"/>
</dbReference>
<sequence length="129" mass="14300">MSRARCFLASLALLASSATPAATPGVQCHVSYGGETRTLRAQPVASPYAVPTVQIGSYFLFRIVLQTTPRDTAAAKIYVYADHEDSPVIIQHSTHAWPLSNRPQFGFSGLQRVYEPVRDGELEYWCERI</sequence>
<evidence type="ECO:0000256" key="1">
    <source>
        <dbReference type="SAM" id="SignalP"/>
    </source>
</evidence>
<accession>A0ABU9Z3J2</accession>
<protein>
    <submittedName>
        <fullName evidence="2">Uncharacterized protein</fullName>
    </submittedName>
</protein>
<gene>
    <name evidence="2" type="ORF">ABDB84_19095</name>
</gene>
<proteinExistence type="predicted"/>
<evidence type="ECO:0000313" key="2">
    <source>
        <dbReference type="EMBL" id="MEN3070599.1"/>
    </source>
</evidence>
<name>A0ABU9Z3J2_9RHOO</name>
<feature type="chain" id="PRO_5047300255" evidence="1">
    <location>
        <begin position="22"/>
        <end position="129"/>
    </location>
</feature>
<evidence type="ECO:0000313" key="3">
    <source>
        <dbReference type="Proteomes" id="UP001410394"/>
    </source>
</evidence>
<organism evidence="2 3">
    <name type="scientific">Uliginosibacterium sediminicola</name>
    <dbReference type="NCBI Taxonomy" id="2024550"/>
    <lineage>
        <taxon>Bacteria</taxon>
        <taxon>Pseudomonadati</taxon>
        <taxon>Pseudomonadota</taxon>
        <taxon>Betaproteobacteria</taxon>
        <taxon>Rhodocyclales</taxon>
        <taxon>Zoogloeaceae</taxon>
        <taxon>Uliginosibacterium</taxon>
    </lineage>
</organism>
<keyword evidence="3" id="KW-1185">Reference proteome</keyword>
<keyword evidence="1" id="KW-0732">Signal</keyword>
<comment type="caution">
    <text evidence="2">The sequence shown here is derived from an EMBL/GenBank/DDBJ whole genome shotgun (WGS) entry which is preliminary data.</text>
</comment>
<feature type="signal peptide" evidence="1">
    <location>
        <begin position="1"/>
        <end position="21"/>
    </location>
</feature>